<evidence type="ECO:0000256" key="13">
    <source>
        <dbReference type="SAM" id="SignalP"/>
    </source>
</evidence>
<dbReference type="KEGG" id="glz:GLAREA_11049"/>
<keyword evidence="9 10" id="KW-0326">Glycosidase</keyword>
<evidence type="ECO:0000256" key="8">
    <source>
        <dbReference type="ARBA" id="ARBA00023180"/>
    </source>
</evidence>
<evidence type="ECO:0000256" key="9">
    <source>
        <dbReference type="ARBA" id="ARBA00023295"/>
    </source>
</evidence>
<keyword evidence="12" id="KW-0812">Transmembrane</keyword>
<feature type="region of interest" description="Disordered" evidence="11">
    <location>
        <begin position="410"/>
        <end position="435"/>
    </location>
</feature>
<evidence type="ECO:0000256" key="10">
    <source>
        <dbReference type="PIRNR" id="PIRNR016302"/>
    </source>
</evidence>
<dbReference type="SUPFAM" id="SSF48208">
    <property type="entry name" value="Six-hairpin glycosidases"/>
    <property type="match status" value="1"/>
</dbReference>
<evidence type="ECO:0000256" key="3">
    <source>
        <dbReference type="ARBA" id="ARBA00009699"/>
    </source>
</evidence>
<dbReference type="PANTHER" id="PTHR12145">
    <property type="entry name" value="MANNAN ENDO-1,6-ALPHA-MANNOSIDASE DCW1"/>
    <property type="match status" value="1"/>
</dbReference>
<evidence type="ECO:0000256" key="2">
    <source>
        <dbReference type="ARBA" id="ARBA00004308"/>
    </source>
</evidence>
<keyword evidence="5 13" id="KW-0732">Signal</keyword>
<evidence type="ECO:0000256" key="5">
    <source>
        <dbReference type="ARBA" id="ARBA00022729"/>
    </source>
</evidence>
<dbReference type="GO" id="GO:0012505">
    <property type="term" value="C:endomembrane system"/>
    <property type="evidence" value="ECO:0007669"/>
    <property type="project" value="UniProtKB-SubCell"/>
</dbReference>
<dbReference type="HOGENOM" id="CLU_025694_1_2_1"/>
<proteinExistence type="inferred from homology"/>
<dbReference type="Proteomes" id="UP000016922">
    <property type="component" value="Unassembled WGS sequence"/>
</dbReference>
<comment type="catalytic activity">
    <reaction evidence="1 10">
        <text>Random hydrolysis of (1-&gt;6)-alpha-D-mannosidic linkages in unbranched (1-&gt;6)-mannans.</text>
        <dbReference type="EC" id="3.2.1.101"/>
    </reaction>
</comment>
<evidence type="ECO:0000313" key="15">
    <source>
        <dbReference type="Proteomes" id="UP000016922"/>
    </source>
</evidence>
<evidence type="ECO:0000313" key="14">
    <source>
        <dbReference type="EMBL" id="EPE35350.1"/>
    </source>
</evidence>
<feature type="transmembrane region" description="Helical" evidence="12">
    <location>
        <begin position="440"/>
        <end position="460"/>
    </location>
</feature>
<comment type="similarity">
    <text evidence="3 10">Belongs to the glycosyl hydrolase 76 family.</text>
</comment>
<dbReference type="EMBL" id="KE145354">
    <property type="protein sequence ID" value="EPE35350.1"/>
    <property type="molecule type" value="Genomic_DNA"/>
</dbReference>
<dbReference type="RefSeq" id="XP_008077429.1">
    <property type="nucleotide sequence ID" value="XM_008079238.1"/>
</dbReference>
<sequence length="462" mass="50167">MYSTTVTRAATALLLTANTMVSALDLDITSVESIKNTAATIAYDMMLEYKGNVSGGYIGVLPGPPPNPPTGYYWWESGAMWGSLIDYWHYTNDTSYNDVTSAGIQAQVGEDIDMMPSNWSQSMGNDDQAFWGMTAMLAAEYNFPAPADPKAPSWLSLAQAVFNTQAVRPDKECGGGLRWQVFPYLTGYDYKNSIANGCFFNIGARLARYTNNDTYAQHAETTWNWITNVGLMDAEYNVYDGAHIGHNCTDINKVQFSYNSAVWLLGAANMYNYTNGSAIWEERTNRLLNRTLQVFFPEPQRVAYEVACESTLKCTTDMFSFKSYLTRWLASTIKMAPYTHDTIMSYLKPSAVAAAQQCIGGANGRTCGLSWNSGKWDGTFGVGQQMAAMSSVFVTLADLVPVAAPFTNATGGTSQGNPNAGSGSHHDTSLIKPATGSDRAGAGVVTALILIGATGMFGWMSI</sequence>
<dbReference type="Gene3D" id="1.50.10.20">
    <property type="match status" value="1"/>
</dbReference>
<dbReference type="InterPro" id="IPR005198">
    <property type="entry name" value="Glyco_hydro_76"/>
</dbReference>
<feature type="chain" id="PRO_5004508065" description="Mannan endo-1,6-alpha-mannosidase" evidence="13">
    <location>
        <begin position="24"/>
        <end position="462"/>
    </location>
</feature>
<keyword evidence="12" id="KW-1133">Transmembrane helix</keyword>
<evidence type="ECO:0000256" key="11">
    <source>
        <dbReference type="SAM" id="MobiDB-lite"/>
    </source>
</evidence>
<name>S3DCA7_GLAL2</name>
<dbReference type="GO" id="GO:0008496">
    <property type="term" value="F:mannan endo-1,6-alpha-mannosidase activity"/>
    <property type="evidence" value="ECO:0007669"/>
    <property type="project" value="UniProtKB-UniRule"/>
</dbReference>
<dbReference type="eggNOG" id="ENOG502QSWP">
    <property type="taxonomic scope" value="Eukaryota"/>
</dbReference>
<organism evidence="14 15">
    <name type="scientific">Glarea lozoyensis (strain ATCC 20868 / MF5171)</name>
    <dbReference type="NCBI Taxonomy" id="1116229"/>
    <lineage>
        <taxon>Eukaryota</taxon>
        <taxon>Fungi</taxon>
        <taxon>Dikarya</taxon>
        <taxon>Ascomycota</taxon>
        <taxon>Pezizomycotina</taxon>
        <taxon>Leotiomycetes</taxon>
        <taxon>Helotiales</taxon>
        <taxon>Helotiaceae</taxon>
        <taxon>Glarea</taxon>
    </lineage>
</organism>
<keyword evidence="8" id="KW-0325">Glycoprotein</keyword>
<feature type="compositionally biased region" description="Polar residues" evidence="11">
    <location>
        <begin position="410"/>
        <end position="422"/>
    </location>
</feature>
<dbReference type="OrthoDB" id="4187847at2759"/>
<dbReference type="AlphaFoldDB" id="S3DCA7"/>
<dbReference type="FunFam" id="1.50.10.20:FF:000006">
    <property type="entry name" value="Mannan endo-1,6-alpha-mannosidase"/>
    <property type="match status" value="1"/>
</dbReference>
<evidence type="ECO:0000256" key="1">
    <source>
        <dbReference type="ARBA" id="ARBA00001452"/>
    </source>
</evidence>
<dbReference type="PIRSF" id="PIRSF016302">
    <property type="entry name" value="Man_a_manosd"/>
    <property type="match status" value="1"/>
</dbReference>
<feature type="signal peptide" evidence="13">
    <location>
        <begin position="1"/>
        <end position="23"/>
    </location>
</feature>
<dbReference type="Pfam" id="PF03663">
    <property type="entry name" value="Glyco_hydro_76"/>
    <property type="match status" value="1"/>
</dbReference>
<accession>S3DCA7</accession>
<keyword evidence="15" id="KW-1185">Reference proteome</keyword>
<dbReference type="STRING" id="1116229.S3DCA7"/>
<reference evidence="14 15" key="1">
    <citation type="journal article" date="2013" name="BMC Genomics">
        <title>Genomics-driven discovery of the pneumocandin biosynthetic gene cluster in the fungus Glarea lozoyensis.</title>
        <authorList>
            <person name="Chen L."/>
            <person name="Yue Q."/>
            <person name="Zhang X."/>
            <person name="Xiang M."/>
            <person name="Wang C."/>
            <person name="Li S."/>
            <person name="Che Y."/>
            <person name="Ortiz-Lopez F.J."/>
            <person name="Bills G.F."/>
            <person name="Liu X."/>
            <person name="An Z."/>
        </authorList>
    </citation>
    <scope>NUCLEOTIDE SEQUENCE [LARGE SCALE GENOMIC DNA]</scope>
    <source>
        <strain evidence="15">ATCC 20868 / MF5171</strain>
    </source>
</reference>
<evidence type="ECO:0000256" key="12">
    <source>
        <dbReference type="SAM" id="Phobius"/>
    </source>
</evidence>
<evidence type="ECO:0000256" key="6">
    <source>
        <dbReference type="ARBA" id="ARBA00022801"/>
    </source>
</evidence>
<evidence type="ECO:0000256" key="7">
    <source>
        <dbReference type="ARBA" id="ARBA00023136"/>
    </source>
</evidence>
<dbReference type="GO" id="GO:0009272">
    <property type="term" value="P:fungal-type cell wall biogenesis"/>
    <property type="evidence" value="ECO:0007669"/>
    <property type="project" value="TreeGrafter"/>
</dbReference>
<dbReference type="InterPro" id="IPR008928">
    <property type="entry name" value="6-hairpin_glycosidase_sf"/>
</dbReference>
<keyword evidence="7 12" id="KW-0472">Membrane</keyword>
<dbReference type="GeneID" id="19470091"/>
<gene>
    <name evidence="14" type="ORF">GLAREA_11049</name>
</gene>
<comment type="subcellular location">
    <subcellularLocation>
        <location evidence="2">Endomembrane system</location>
    </subcellularLocation>
</comment>
<dbReference type="EC" id="3.2.1.101" evidence="4 10"/>
<dbReference type="InterPro" id="IPR014480">
    <property type="entry name" value="Mannan-1_6-alpha_mannosidase"/>
</dbReference>
<dbReference type="PANTHER" id="PTHR12145:SF36">
    <property type="entry name" value="MANNAN ENDO-1,6-ALPHA-MANNOSIDASE DCW1"/>
    <property type="match status" value="1"/>
</dbReference>
<keyword evidence="6 10" id="KW-0378">Hydrolase</keyword>
<evidence type="ECO:0000256" key="4">
    <source>
        <dbReference type="ARBA" id="ARBA00012350"/>
    </source>
</evidence>
<dbReference type="GO" id="GO:0016052">
    <property type="term" value="P:carbohydrate catabolic process"/>
    <property type="evidence" value="ECO:0007669"/>
    <property type="project" value="InterPro"/>
</dbReference>
<dbReference type="OMA" id="WSQSMGN"/>
<protein>
    <recommendedName>
        <fullName evidence="4 10">Mannan endo-1,6-alpha-mannosidase</fullName>
        <ecNumber evidence="4 10">3.2.1.101</ecNumber>
    </recommendedName>
</protein>